<reference evidence="3" key="1">
    <citation type="submission" date="2022-10" db="EMBL/GenBank/DDBJ databases">
        <authorList>
            <person name="Chen Y."/>
            <person name="Dougan E. K."/>
            <person name="Chan C."/>
            <person name="Rhodes N."/>
            <person name="Thang M."/>
        </authorList>
    </citation>
    <scope>NUCLEOTIDE SEQUENCE</scope>
</reference>
<feature type="region of interest" description="Disordered" evidence="2">
    <location>
        <begin position="77"/>
        <end position="106"/>
    </location>
</feature>
<accession>A0A9P1G0Q9</accession>
<feature type="region of interest" description="Disordered" evidence="2">
    <location>
        <begin position="251"/>
        <end position="328"/>
    </location>
</feature>
<feature type="region of interest" description="Disordered" evidence="2">
    <location>
        <begin position="1"/>
        <end position="20"/>
    </location>
</feature>
<name>A0A9P1G0Q9_9DINO</name>
<keyword evidence="1" id="KW-0175">Coiled coil</keyword>
<evidence type="ECO:0000256" key="2">
    <source>
        <dbReference type="SAM" id="MobiDB-lite"/>
    </source>
</evidence>
<evidence type="ECO:0000313" key="4">
    <source>
        <dbReference type="EMBL" id="CAL1148586.1"/>
    </source>
</evidence>
<sequence>MAMDSVQHQELQEATPEETIEKCRQIQATELKSSLTEEDIDQIVHRNLPKAEKVTIRTYDPDGRKLGSCEKIVEAALGLQEPGSERPSLASEESDPGVPEEGRSLGSLARRALEEAPWIPDEEEKVILVRAIKRLRQRLAIESLSSQQKQLERLEKAEVSPADNAVSQAHNSLEAKSEAPPLHARCSNPMIVAEYQIAKGEELETPPAHTQRRRGILRTSSSLPATGTNVPDLTQLPMNSTTAAAAFRGFSFPKEGESPDSKTSSSPASPRSPRNPLRLPGNLKPRMSMVSIADEEELVEIDEGSRTPPTPRKSTSLSESSTTALETARSSVARSSVFLKSPRHSLANMFRWKRSEVSMGERQRSDLELGHLLGHLLLDAQRRGSIPELLRKEAPAAPAEPDFCLDADPLLSPRPEKLESEKRTPADEGQELQEGTSQPTTPVTPATEAMATTASEEEEQRCTEWMDGYLQTAREENEAQMSRLQESLRESLRKFDEKMDAFTQRFSDLEEEVLHSKEKREPEETDGLKEAVQKQQNALKSNVRSLQIQMEGLEQAQGELLQQLRKAGANRSWGQVQRAESRFVESLEKQVAVHQAQELGSPSRPEAVAKLEEAFGKLLEQHDQQLGEAFLPPGDGEGWITGWKPNWGRRTADKSSTLAAGRCALKELLRQNCMSTEDLGITVSSLSELHERISIGFEGTKEELLEQMRVLRDGNDAKFAAVQELSDVFLDASSQQERIFHQLQSSLKELDKKLFGSAVLLVGEEEASELQKLQDQLKEDQSRLAAELNVLRESNDGKFAALQDATSQQERICNQLQSNLTKKLVGAEEARASELQKLQDQQKEDQSRLADQLNEWTGKFDQLDIRFHNFEDAMETRRAAQQREVDRLFTELQRSFDKLEGTQKTMLADTLPEVASALVQPIQRDVGNLKEKLEGFQSTIYEHADLGSFPGARGGFAALWRHPSPRIGGFCFWQNRTAMDGIAKHSNQPMSRLLSPFSRLDKEIQNLSRINRRTSRLPQLILISLG</sequence>
<feature type="coiled-coil region" evidence="1">
    <location>
        <begin position="763"/>
        <end position="794"/>
    </location>
</feature>
<dbReference type="EMBL" id="CAMXCT030002046">
    <property type="protein sequence ID" value="CAL4782523.1"/>
    <property type="molecule type" value="Genomic_DNA"/>
</dbReference>
<organism evidence="3">
    <name type="scientific">Cladocopium goreaui</name>
    <dbReference type="NCBI Taxonomy" id="2562237"/>
    <lineage>
        <taxon>Eukaryota</taxon>
        <taxon>Sar</taxon>
        <taxon>Alveolata</taxon>
        <taxon>Dinophyceae</taxon>
        <taxon>Suessiales</taxon>
        <taxon>Symbiodiniaceae</taxon>
        <taxon>Cladocopium</taxon>
    </lineage>
</organism>
<evidence type="ECO:0000256" key="1">
    <source>
        <dbReference type="SAM" id="Coils"/>
    </source>
</evidence>
<reference evidence="4" key="2">
    <citation type="submission" date="2024-04" db="EMBL/GenBank/DDBJ databases">
        <authorList>
            <person name="Chen Y."/>
            <person name="Shah S."/>
            <person name="Dougan E. K."/>
            <person name="Thang M."/>
            <person name="Chan C."/>
        </authorList>
    </citation>
    <scope>NUCLEOTIDE SEQUENCE [LARGE SCALE GENOMIC DNA]</scope>
</reference>
<feature type="compositionally biased region" description="Acidic residues" evidence="2">
    <location>
        <begin position="293"/>
        <end position="302"/>
    </location>
</feature>
<feature type="region of interest" description="Disordered" evidence="2">
    <location>
        <begin position="202"/>
        <end position="236"/>
    </location>
</feature>
<dbReference type="AlphaFoldDB" id="A0A9P1G0Q9"/>
<keyword evidence="5" id="KW-1185">Reference proteome</keyword>
<dbReference type="EMBL" id="CAMXCT020002046">
    <property type="protein sequence ID" value="CAL1148586.1"/>
    <property type="molecule type" value="Genomic_DNA"/>
</dbReference>
<dbReference type="Proteomes" id="UP001152797">
    <property type="component" value="Unassembled WGS sequence"/>
</dbReference>
<evidence type="ECO:0000313" key="3">
    <source>
        <dbReference type="EMBL" id="CAI3995211.1"/>
    </source>
</evidence>
<protein>
    <submittedName>
        <fullName evidence="3">Uncharacterized protein</fullName>
    </submittedName>
</protein>
<feature type="coiled-coil region" evidence="1">
    <location>
        <begin position="824"/>
        <end position="855"/>
    </location>
</feature>
<feature type="region of interest" description="Disordered" evidence="2">
    <location>
        <begin position="511"/>
        <end position="530"/>
    </location>
</feature>
<feature type="compositionally biased region" description="Low complexity" evidence="2">
    <location>
        <begin position="439"/>
        <end position="454"/>
    </location>
</feature>
<gene>
    <name evidence="3" type="ORF">C1SCF055_LOCUS21801</name>
</gene>
<feature type="compositionally biased region" description="Low complexity" evidence="2">
    <location>
        <begin position="314"/>
        <end position="328"/>
    </location>
</feature>
<feature type="compositionally biased region" description="Polar residues" evidence="2">
    <location>
        <begin position="218"/>
        <end position="236"/>
    </location>
</feature>
<feature type="region of interest" description="Disordered" evidence="2">
    <location>
        <begin position="155"/>
        <end position="182"/>
    </location>
</feature>
<feature type="compositionally biased region" description="Basic and acidic residues" evidence="2">
    <location>
        <begin position="512"/>
        <end position="530"/>
    </location>
</feature>
<feature type="compositionally biased region" description="Basic and acidic residues" evidence="2">
    <location>
        <begin position="414"/>
        <end position="426"/>
    </location>
</feature>
<evidence type="ECO:0000313" key="5">
    <source>
        <dbReference type="Proteomes" id="UP001152797"/>
    </source>
</evidence>
<feature type="region of interest" description="Disordered" evidence="2">
    <location>
        <begin position="394"/>
        <end position="462"/>
    </location>
</feature>
<proteinExistence type="predicted"/>
<comment type="caution">
    <text evidence="3">The sequence shown here is derived from an EMBL/GenBank/DDBJ whole genome shotgun (WGS) entry which is preliminary data.</text>
</comment>
<dbReference type="EMBL" id="CAMXCT010002046">
    <property type="protein sequence ID" value="CAI3995211.1"/>
    <property type="molecule type" value="Genomic_DNA"/>
</dbReference>
<feature type="compositionally biased region" description="Low complexity" evidence="2">
    <location>
        <begin position="261"/>
        <end position="286"/>
    </location>
</feature>
<dbReference type="OrthoDB" id="420211at2759"/>